<dbReference type="EMBL" id="JABBWE010000004">
    <property type="protein sequence ID" value="KAG1803900.1"/>
    <property type="molecule type" value="Genomic_DNA"/>
</dbReference>
<name>A0A9P7DVH6_9AGAM</name>
<evidence type="ECO:0000313" key="1">
    <source>
        <dbReference type="EMBL" id="KAG1803900.1"/>
    </source>
</evidence>
<keyword evidence="2" id="KW-1185">Reference proteome</keyword>
<accession>A0A9P7DVH6</accession>
<proteinExistence type="predicted"/>
<reference evidence="1" key="1">
    <citation type="journal article" date="2020" name="New Phytol.">
        <title>Comparative genomics reveals dynamic genome evolution in host specialist ectomycorrhizal fungi.</title>
        <authorList>
            <person name="Lofgren L.A."/>
            <person name="Nguyen N.H."/>
            <person name="Vilgalys R."/>
            <person name="Ruytinx J."/>
            <person name="Liao H.L."/>
            <person name="Branco S."/>
            <person name="Kuo A."/>
            <person name="LaButti K."/>
            <person name="Lipzen A."/>
            <person name="Andreopoulos W."/>
            <person name="Pangilinan J."/>
            <person name="Riley R."/>
            <person name="Hundley H."/>
            <person name="Na H."/>
            <person name="Barry K."/>
            <person name="Grigoriev I.V."/>
            <person name="Stajich J.E."/>
            <person name="Kennedy P.G."/>
        </authorList>
    </citation>
    <scope>NUCLEOTIDE SEQUENCE</scope>
    <source>
        <strain evidence="1">S12</strain>
    </source>
</reference>
<sequence>MSRRSQSVGADLHFHIELGSVPELNGVLALGVELTLTDEQQALLRPFSAGAYPSYLTQLYHKLFSVAIIKFPDLDLAARTRHRRWLQPFGQDDLVATISNSMHAPIPTLRDTKTWTFLREIEKISWYELDVNLMSDTGCLDVAGKSENTVMNYVREQKDMLVHALDASHRRNWVLHRGHRDLGRVSLPA</sequence>
<dbReference type="AlphaFoldDB" id="A0A9P7DVH6"/>
<dbReference type="Proteomes" id="UP000719766">
    <property type="component" value="Unassembled WGS sequence"/>
</dbReference>
<dbReference type="GeneID" id="64593394"/>
<evidence type="ECO:0000313" key="2">
    <source>
        <dbReference type="Proteomes" id="UP000719766"/>
    </source>
</evidence>
<dbReference type="RefSeq" id="XP_041166246.1">
    <property type="nucleotide sequence ID" value="XM_041299630.1"/>
</dbReference>
<protein>
    <submittedName>
        <fullName evidence="1">Uncharacterized protein</fullName>
    </submittedName>
</protein>
<gene>
    <name evidence="1" type="ORF">HD556DRAFT_1303885</name>
</gene>
<organism evidence="1 2">
    <name type="scientific">Suillus plorans</name>
    <dbReference type="NCBI Taxonomy" id="116603"/>
    <lineage>
        <taxon>Eukaryota</taxon>
        <taxon>Fungi</taxon>
        <taxon>Dikarya</taxon>
        <taxon>Basidiomycota</taxon>
        <taxon>Agaricomycotina</taxon>
        <taxon>Agaricomycetes</taxon>
        <taxon>Agaricomycetidae</taxon>
        <taxon>Boletales</taxon>
        <taxon>Suillineae</taxon>
        <taxon>Suillaceae</taxon>
        <taxon>Suillus</taxon>
    </lineage>
</organism>
<comment type="caution">
    <text evidence="1">The sequence shown here is derived from an EMBL/GenBank/DDBJ whole genome shotgun (WGS) entry which is preliminary data.</text>
</comment>